<feature type="binding site" description="axial binding residue" evidence="5">
    <location>
        <position position="604"/>
    </location>
    <ligand>
        <name>heme b</name>
        <dbReference type="ChEBI" id="CHEBI:60344"/>
    </ligand>
    <ligandPart>
        <name>Fe</name>
        <dbReference type="ChEBI" id="CHEBI:18248"/>
    </ligandPart>
</feature>
<dbReference type="SUPFAM" id="SSF48113">
    <property type="entry name" value="Heme-dependent peroxidases"/>
    <property type="match status" value="1"/>
</dbReference>
<accession>A0A9Q0RII1</accession>
<keyword evidence="7" id="KW-1185">Reference proteome</keyword>
<sequence>MIDVVESFRPPMPLPPSPISPPISVATVLEPTVESSPLSAGLEHHPEATLYLHSGLNDGGGEHQSQSHYNHHHHGSYGFAVAPGVLSDGGEHGFDYRREYSPNLASIYSRYLNRPTDDMHHCPSSGMGEDVGWLDGDRPDMGLDGHDFDSGFAYAARRIEEYERSNQQYLASDPRGLNFSAHVYVATLHAKYNELVTRHIKKSKCLTRAQVAVQLPTNTIPPNPWKKKKYCELESPITLTTHCEPNEPYRRLDGKCNNPIHTNLGSSFHCHRRLMPPDYSDGIHEIRTGVDGRPLPSPRLVTQLMMPDIDLNDPHLSAFHFAWGQFLVHDTYRTIQFLGLAIDCCRMINRPRPPMPGQLPIRDHNRGTMRHQPPVPHPECLPITNFPPNQATEMLQQICLNTVRSITCNTCSLGPRNQMNAATQVIDLSNVYGGNMLNNSELLRSYIGGQMLMQLDKHGHMLLPTASLPADTDTLDLTPCNPPLNNPLGVGCFRTGDGIRGNQNPFIASIQTLMARRHNQHAAGLVAANPHWDDERLFQEARRLLIAEVQMIHYAEYVPLLLGERLMKYFHLNVRMGGGYTKYNPHVEPSTIHAAGVSALRIGHSQTRSTYRMINDQHYGGTTTFQLKDRFFNMIDVWQGRITPLLRGILADPSKNIDPYGVIDLKDFLFFNVRRPSVVDLLSININRGRDHGVPAYVYNLQYCTGAEIKSWKDLERFMPPSKIKNLRKVYRHFRDIDVYLGGLLEYHLKGARVGPTFACLIGIQFYHWKYGDRFYFEHGGEAGSFTPEQLNTIRAKSSLANLLCKASDIEMVQIRPLEEAGPHNPKISCDGLPEIEYFAFRELGEHVDSGYLKSKKK</sequence>
<evidence type="ECO:0000256" key="2">
    <source>
        <dbReference type="ARBA" id="ARBA00022525"/>
    </source>
</evidence>
<evidence type="ECO:0008006" key="8">
    <source>
        <dbReference type="Google" id="ProtNLM"/>
    </source>
</evidence>
<evidence type="ECO:0000313" key="6">
    <source>
        <dbReference type="EMBL" id="KAJ6215754.1"/>
    </source>
</evidence>
<keyword evidence="3" id="KW-0560">Oxidoreductase</keyword>
<dbReference type="GO" id="GO:0020037">
    <property type="term" value="F:heme binding"/>
    <property type="evidence" value="ECO:0007669"/>
    <property type="project" value="InterPro"/>
</dbReference>
<comment type="caution">
    <text evidence="6">The sequence shown here is derived from an EMBL/GenBank/DDBJ whole genome shotgun (WGS) entry which is preliminary data.</text>
</comment>
<dbReference type="PRINTS" id="PR00457">
    <property type="entry name" value="ANPEROXIDASE"/>
</dbReference>
<dbReference type="PANTHER" id="PTHR11475">
    <property type="entry name" value="OXIDASE/PEROXIDASE"/>
    <property type="match status" value="1"/>
</dbReference>
<keyword evidence="4" id="KW-0732">Signal</keyword>
<proteinExistence type="predicted"/>
<evidence type="ECO:0000256" key="5">
    <source>
        <dbReference type="PIRSR" id="PIRSR619791-2"/>
    </source>
</evidence>
<dbReference type="InterPro" id="IPR010255">
    <property type="entry name" value="Haem_peroxidase_sf"/>
</dbReference>
<dbReference type="GO" id="GO:0005576">
    <property type="term" value="C:extracellular region"/>
    <property type="evidence" value="ECO:0007669"/>
    <property type="project" value="UniProtKB-SubCell"/>
</dbReference>
<dbReference type="GO" id="GO:0004601">
    <property type="term" value="F:peroxidase activity"/>
    <property type="evidence" value="ECO:0007669"/>
    <property type="project" value="UniProtKB-KW"/>
</dbReference>
<dbReference type="AlphaFoldDB" id="A0A9Q0RII1"/>
<evidence type="ECO:0000256" key="1">
    <source>
        <dbReference type="ARBA" id="ARBA00004613"/>
    </source>
</evidence>
<gene>
    <name evidence="6" type="ORF">RDWZM_010254</name>
</gene>
<dbReference type="EMBL" id="JAPWDV010000004">
    <property type="protein sequence ID" value="KAJ6215754.1"/>
    <property type="molecule type" value="Genomic_DNA"/>
</dbReference>
<comment type="subcellular location">
    <subcellularLocation>
        <location evidence="1">Secreted</location>
    </subcellularLocation>
</comment>
<organism evidence="6 7">
    <name type="scientific">Blomia tropicalis</name>
    <name type="common">Mite</name>
    <dbReference type="NCBI Taxonomy" id="40697"/>
    <lineage>
        <taxon>Eukaryota</taxon>
        <taxon>Metazoa</taxon>
        <taxon>Ecdysozoa</taxon>
        <taxon>Arthropoda</taxon>
        <taxon>Chelicerata</taxon>
        <taxon>Arachnida</taxon>
        <taxon>Acari</taxon>
        <taxon>Acariformes</taxon>
        <taxon>Sarcoptiformes</taxon>
        <taxon>Astigmata</taxon>
        <taxon>Glycyphagoidea</taxon>
        <taxon>Echimyopodidae</taxon>
        <taxon>Blomia</taxon>
    </lineage>
</organism>
<keyword evidence="2" id="KW-0964">Secreted</keyword>
<dbReference type="InterPro" id="IPR037120">
    <property type="entry name" value="Haem_peroxidase_sf_animal"/>
</dbReference>
<dbReference type="OMA" id="INGIQWY"/>
<dbReference type="PROSITE" id="PS50292">
    <property type="entry name" value="PEROXIDASE_3"/>
    <property type="match status" value="1"/>
</dbReference>
<keyword evidence="3" id="KW-0575">Peroxidase</keyword>
<evidence type="ECO:0000256" key="3">
    <source>
        <dbReference type="ARBA" id="ARBA00022559"/>
    </source>
</evidence>
<dbReference type="FunFam" id="1.10.640.10:FF:000003">
    <property type="entry name" value="chorion peroxidase"/>
    <property type="match status" value="1"/>
</dbReference>
<name>A0A9Q0RII1_BLOTA</name>
<dbReference type="PANTHER" id="PTHR11475:SF143">
    <property type="entry name" value="PUTATIVE-RELATED"/>
    <property type="match status" value="1"/>
</dbReference>
<protein>
    <recommendedName>
        <fullName evidence="8">Peroxidase</fullName>
    </recommendedName>
</protein>
<keyword evidence="5" id="KW-0349">Heme</keyword>
<keyword evidence="5" id="KW-0408">Iron</keyword>
<reference evidence="6" key="1">
    <citation type="submission" date="2022-12" db="EMBL/GenBank/DDBJ databases">
        <title>Genome assemblies of Blomia tropicalis.</title>
        <authorList>
            <person name="Cui Y."/>
        </authorList>
    </citation>
    <scope>NUCLEOTIDE SEQUENCE</scope>
    <source>
        <tissue evidence="6">Adult mites</tissue>
    </source>
</reference>
<evidence type="ECO:0000256" key="4">
    <source>
        <dbReference type="ARBA" id="ARBA00022729"/>
    </source>
</evidence>
<keyword evidence="5" id="KW-0479">Metal-binding</keyword>
<dbReference type="InterPro" id="IPR019791">
    <property type="entry name" value="Haem_peroxidase_animal"/>
</dbReference>
<dbReference type="GO" id="GO:0046872">
    <property type="term" value="F:metal ion binding"/>
    <property type="evidence" value="ECO:0007669"/>
    <property type="project" value="UniProtKB-KW"/>
</dbReference>
<dbReference type="Pfam" id="PF03098">
    <property type="entry name" value="An_peroxidase"/>
    <property type="match status" value="1"/>
</dbReference>
<dbReference type="GO" id="GO:0006979">
    <property type="term" value="P:response to oxidative stress"/>
    <property type="evidence" value="ECO:0007669"/>
    <property type="project" value="InterPro"/>
</dbReference>
<dbReference type="Gene3D" id="1.10.640.10">
    <property type="entry name" value="Haem peroxidase domain superfamily, animal type"/>
    <property type="match status" value="1"/>
</dbReference>
<dbReference type="Proteomes" id="UP001142055">
    <property type="component" value="Chromosome 4"/>
</dbReference>
<evidence type="ECO:0000313" key="7">
    <source>
        <dbReference type="Proteomes" id="UP001142055"/>
    </source>
</evidence>
<dbReference type="CDD" id="cd09823">
    <property type="entry name" value="peroxinectin_like"/>
    <property type="match status" value="1"/>
</dbReference>